<feature type="region of interest" description="Disordered" evidence="1">
    <location>
        <begin position="41"/>
        <end position="66"/>
    </location>
</feature>
<evidence type="ECO:0000313" key="3">
    <source>
        <dbReference type="Proteomes" id="UP000564573"/>
    </source>
</evidence>
<protein>
    <submittedName>
        <fullName evidence="2">Uncharacterized protein</fullName>
    </submittedName>
</protein>
<reference evidence="2 3" key="1">
    <citation type="submission" date="2020-08" db="EMBL/GenBank/DDBJ databases">
        <title>Sequencing the genomes of 1000 actinobacteria strains.</title>
        <authorList>
            <person name="Klenk H.-P."/>
        </authorList>
    </citation>
    <scope>NUCLEOTIDE SEQUENCE [LARGE SCALE GENOMIC DNA]</scope>
    <source>
        <strain evidence="2 3">DSM 45267</strain>
    </source>
</reference>
<feature type="compositionally biased region" description="Polar residues" evidence="1">
    <location>
        <begin position="57"/>
        <end position="66"/>
    </location>
</feature>
<keyword evidence="3" id="KW-1185">Reference proteome</keyword>
<dbReference type="EMBL" id="JACIBS010000001">
    <property type="protein sequence ID" value="MBB3664382.1"/>
    <property type="molecule type" value="Genomic_DNA"/>
</dbReference>
<comment type="caution">
    <text evidence="2">The sequence shown here is derived from an EMBL/GenBank/DDBJ whole genome shotgun (WGS) entry which is preliminary data.</text>
</comment>
<dbReference type="Proteomes" id="UP000564573">
    <property type="component" value="Unassembled WGS sequence"/>
</dbReference>
<sequence length="66" mass="6910">MHRAGPNPGATPRVAGCLHHVGRYLHHRAAGVSAALTALPHNGKPVGHRMRRGRQDTVGSSGLDTS</sequence>
<proteinExistence type="predicted"/>
<organism evidence="2 3">
    <name type="scientific">Prauserella sediminis</name>
    <dbReference type="NCBI Taxonomy" id="577680"/>
    <lineage>
        <taxon>Bacteria</taxon>
        <taxon>Bacillati</taxon>
        <taxon>Actinomycetota</taxon>
        <taxon>Actinomycetes</taxon>
        <taxon>Pseudonocardiales</taxon>
        <taxon>Pseudonocardiaceae</taxon>
        <taxon>Prauserella</taxon>
        <taxon>Prauserella salsuginis group</taxon>
    </lineage>
</organism>
<name>A0A839XKD3_9PSEU</name>
<gene>
    <name evidence="2" type="ORF">FB384_003286</name>
</gene>
<evidence type="ECO:0000256" key="1">
    <source>
        <dbReference type="SAM" id="MobiDB-lite"/>
    </source>
</evidence>
<evidence type="ECO:0000313" key="2">
    <source>
        <dbReference type="EMBL" id="MBB3664382.1"/>
    </source>
</evidence>
<accession>A0A839XKD3</accession>
<dbReference type="AlphaFoldDB" id="A0A839XKD3"/>